<dbReference type="Gene3D" id="3.40.50.720">
    <property type="entry name" value="NAD(P)-binding Rossmann-like Domain"/>
    <property type="match status" value="1"/>
</dbReference>
<dbReference type="AlphaFoldDB" id="A0A7S0H3E8"/>
<gene>
    <name evidence="1" type="ORF">LAMO00422_LOCUS22224</name>
</gene>
<evidence type="ECO:0000313" key="1">
    <source>
        <dbReference type="EMBL" id="CAD8463262.1"/>
    </source>
</evidence>
<dbReference type="EMBL" id="HBEM01032517">
    <property type="protein sequence ID" value="CAD8463262.1"/>
    <property type="molecule type" value="Transcribed_RNA"/>
</dbReference>
<evidence type="ECO:0008006" key="2">
    <source>
        <dbReference type="Google" id="ProtNLM"/>
    </source>
</evidence>
<name>A0A7S0H3E8_9EUKA</name>
<accession>A0A7S0H3E8</accession>
<organism evidence="1">
    <name type="scientific">Amorphochlora amoebiformis</name>
    <dbReference type="NCBI Taxonomy" id="1561963"/>
    <lineage>
        <taxon>Eukaryota</taxon>
        <taxon>Sar</taxon>
        <taxon>Rhizaria</taxon>
        <taxon>Cercozoa</taxon>
        <taxon>Chlorarachniophyceae</taxon>
        <taxon>Amorphochlora</taxon>
    </lineage>
</organism>
<proteinExistence type="predicted"/>
<sequence>MEEAVKSSKINSVYLIRPAMIKGSRNTPGILECMEPCCWFACCLCLCLPSRFHSIRIEDMARAMTLAGLMEKKGVFVLEYDEMKALFDPNP</sequence>
<reference evidence="1" key="1">
    <citation type="submission" date="2021-01" db="EMBL/GenBank/DDBJ databases">
        <authorList>
            <person name="Corre E."/>
            <person name="Pelletier E."/>
            <person name="Niang G."/>
            <person name="Scheremetjew M."/>
            <person name="Finn R."/>
            <person name="Kale V."/>
            <person name="Holt S."/>
            <person name="Cochrane G."/>
            <person name="Meng A."/>
            <person name="Brown T."/>
            <person name="Cohen L."/>
        </authorList>
    </citation>
    <scope>NUCLEOTIDE SEQUENCE</scope>
    <source>
        <strain evidence="1">CCMP2058</strain>
    </source>
</reference>
<protein>
    <recommendedName>
        <fullName evidence="2">Thioester reductase (TE) domain-containing protein</fullName>
    </recommendedName>
</protein>